<evidence type="ECO:0000256" key="10">
    <source>
        <dbReference type="ARBA" id="ARBA00022840"/>
    </source>
</evidence>
<evidence type="ECO:0000259" key="15">
    <source>
        <dbReference type="Pfam" id="PF08544"/>
    </source>
</evidence>
<dbReference type="Gene3D" id="3.30.70.890">
    <property type="entry name" value="GHMP kinase, C-terminal domain"/>
    <property type="match status" value="1"/>
</dbReference>
<feature type="binding site" evidence="13">
    <location>
        <begin position="82"/>
        <end position="92"/>
    </location>
    <ligand>
        <name>ATP</name>
        <dbReference type="ChEBI" id="CHEBI:30616"/>
    </ligand>
</feature>
<keyword evidence="10 13" id="KW-0067">ATP-binding</keyword>
<dbReference type="InterPro" id="IPR006204">
    <property type="entry name" value="GHMP_kinase_N_dom"/>
</dbReference>
<keyword evidence="9 13" id="KW-0418">Kinase</keyword>
<evidence type="ECO:0000313" key="17">
    <source>
        <dbReference type="Proteomes" id="UP000284177"/>
    </source>
</evidence>
<dbReference type="EMBL" id="MCIB01000040">
    <property type="protein sequence ID" value="RKD28795.1"/>
    <property type="molecule type" value="Genomic_DNA"/>
</dbReference>
<comment type="pathway">
    <text evidence="1 13">Amino-acid biosynthesis; L-threonine biosynthesis; L-threonine from L-aspartate: step 4/5.</text>
</comment>
<sequence>MIKIRVPATSANIGPGFDCLGIALNMYNTFFIEEIEKGVIIEGCEDKFCNENNLVYSAMKKSFEKLGYKYKGIKINIKGQIPVSRGLGSSAACILAGVIGANEIASAGLNREEILQLATEIEGHPDNVTPALFGGMTASVYEKNRVYYSNIKIQKGLKFCTLIPDFQLSTAKARAVLPKKIDYEDGVFNVGRVSLMISALTNGQFDLIKIASKDKLHENYRGNLIRNYHNIVRECEKLDSLGTFLSGAGPTIMAVLEEDNKDFYNNIKKFLYNLEDNWEVKELQIDYNGVVIENT</sequence>
<evidence type="ECO:0000256" key="7">
    <source>
        <dbReference type="ARBA" id="ARBA00022697"/>
    </source>
</evidence>
<dbReference type="Pfam" id="PF08544">
    <property type="entry name" value="GHMP_kinases_C"/>
    <property type="match status" value="1"/>
</dbReference>
<comment type="similarity">
    <text evidence="2 13">Belongs to the GHMP kinase family. Homoserine kinase subfamily.</text>
</comment>
<evidence type="ECO:0000256" key="9">
    <source>
        <dbReference type="ARBA" id="ARBA00022777"/>
    </source>
</evidence>
<dbReference type="InterPro" id="IPR036554">
    <property type="entry name" value="GHMP_kinase_C_sf"/>
</dbReference>
<evidence type="ECO:0000256" key="11">
    <source>
        <dbReference type="ARBA" id="ARBA00049375"/>
    </source>
</evidence>
<dbReference type="InterPro" id="IPR014721">
    <property type="entry name" value="Ribsml_uS5_D2-typ_fold_subgr"/>
</dbReference>
<evidence type="ECO:0000256" key="13">
    <source>
        <dbReference type="HAMAP-Rule" id="MF_00384"/>
    </source>
</evidence>
<evidence type="ECO:0000313" key="16">
    <source>
        <dbReference type="EMBL" id="RKD28795.1"/>
    </source>
</evidence>
<dbReference type="PANTHER" id="PTHR20861">
    <property type="entry name" value="HOMOSERINE/4-DIPHOSPHOCYTIDYL-2-C-METHYL-D-ERYTHRITOL KINASE"/>
    <property type="match status" value="1"/>
</dbReference>
<comment type="function">
    <text evidence="12 13">Catalyzes the ATP-dependent phosphorylation of L-homoserine to L-homoserine phosphate.</text>
</comment>
<dbReference type="GO" id="GO:0005524">
    <property type="term" value="F:ATP binding"/>
    <property type="evidence" value="ECO:0007669"/>
    <property type="project" value="UniProtKB-UniRule"/>
</dbReference>
<comment type="caution">
    <text evidence="16">The sequence shown here is derived from an EMBL/GenBank/DDBJ whole genome shotgun (WGS) entry which is preliminary data.</text>
</comment>
<dbReference type="SUPFAM" id="SSF54211">
    <property type="entry name" value="Ribosomal protein S5 domain 2-like"/>
    <property type="match status" value="1"/>
</dbReference>
<dbReference type="Gene3D" id="3.30.230.10">
    <property type="match status" value="1"/>
</dbReference>
<evidence type="ECO:0000256" key="3">
    <source>
        <dbReference type="ARBA" id="ARBA00012078"/>
    </source>
</evidence>
<evidence type="ECO:0000256" key="1">
    <source>
        <dbReference type="ARBA" id="ARBA00005015"/>
    </source>
</evidence>
<name>A0A419SUA9_9FIRM</name>
<proteinExistence type="inferred from homology"/>
<keyword evidence="17" id="KW-1185">Reference proteome</keyword>
<reference evidence="16 17" key="1">
    <citation type="submission" date="2016-08" db="EMBL/GenBank/DDBJ databases">
        <title>Novel Firmicutes and Novel Genomes.</title>
        <authorList>
            <person name="Poppleton D.I."/>
            <person name="Gribaldo S."/>
        </authorList>
    </citation>
    <scope>NUCLEOTIDE SEQUENCE [LARGE SCALE GENOMIC DNA]</scope>
    <source>
        <strain evidence="16 17">CTT3</strain>
    </source>
</reference>
<dbReference type="Proteomes" id="UP000284177">
    <property type="component" value="Unassembled WGS sequence"/>
</dbReference>
<evidence type="ECO:0000256" key="8">
    <source>
        <dbReference type="ARBA" id="ARBA00022741"/>
    </source>
</evidence>
<comment type="catalytic activity">
    <reaction evidence="11 13">
        <text>L-homoserine + ATP = O-phospho-L-homoserine + ADP + H(+)</text>
        <dbReference type="Rhea" id="RHEA:13985"/>
        <dbReference type="ChEBI" id="CHEBI:15378"/>
        <dbReference type="ChEBI" id="CHEBI:30616"/>
        <dbReference type="ChEBI" id="CHEBI:57476"/>
        <dbReference type="ChEBI" id="CHEBI:57590"/>
        <dbReference type="ChEBI" id="CHEBI:456216"/>
        <dbReference type="EC" id="2.7.1.39"/>
    </reaction>
</comment>
<dbReference type="InterPro" id="IPR006203">
    <property type="entry name" value="GHMP_knse_ATP-bd_CS"/>
</dbReference>
<gene>
    <name evidence="13" type="primary">thrB</name>
    <name evidence="16" type="ORF">BET03_07100</name>
</gene>
<dbReference type="EC" id="2.7.1.39" evidence="3 13"/>
<dbReference type="HAMAP" id="MF_00384">
    <property type="entry name" value="Homoser_kinase"/>
    <property type="match status" value="1"/>
</dbReference>
<dbReference type="SUPFAM" id="SSF55060">
    <property type="entry name" value="GHMP Kinase, C-terminal domain"/>
    <property type="match status" value="1"/>
</dbReference>
<dbReference type="PANTHER" id="PTHR20861:SF1">
    <property type="entry name" value="HOMOSERINE KINASE"/>
    <property type="match status" value="1"/>
</dbReference>
<evidence type="ECO:0000259" key="14">
    <source>
        <dbReference type="Pfam" id="PF00288"/>
    </source>
</evidence>
<dbReference type="PIRSF" id="PIRSF000676">
    <property type="entry name" value="Homoser_kin"/>
    <property type="match status" value="1"/>
</dbReference>
<keyword evidence="6 13" id="KW-0808">Transferase</keyword>
<dbReference type="OrthoDB" id="9769912at2"/>
<keyword evidence="5 13" id="KW-0028">Amino-acid biosynthesis</keyword>
<dbReference type="GO" id="GO:0009088">
    <property type="term" value="P:threonine biosynthetic process"/>
    <property type="evidence" value="ECO:0007669"/>
    <property type="project" value="UniProtKB-UniRule"/>
</dbReference>
<dbReference type="GO" id="GO:0005737">
    <property type="term" value="C:cytoplasm"/>
    <property type="evidence" value="ECO:0007669"/>
    <property type="project" value="UniProtKB-SubCell"/>
</dbReference>
<dbReference type="NCBIfam" id="TIGR00191">
    <property type="entry name" value="thrB"/>
    <property type="match status" value="1"/>
</dbReference>
<dbReference type="InterPro" id="IPR020568">
    <property type="entry name" value="Ribosomal_Su5_D2-typ_SF"/>
</dbReference>
<dbReference type="Pfam" id="PF00288">
    <property type="entry name" value="GHMP_kinases_N"/>
    <property type="match status" value="1"/>
</dbReference>
<keyword evidence="8 13" id="KW-0547">Nucleotide-binding</keyword>
<feature type="domain" description="GHMP kinase C-terminal" evidence="15">
    <location>
        <begin position="196"/>
        <end position="272"/>
    </location>
</feature>
<dbReference type="UniPathway" id="UPA00050">
    <property type="reaction ID" value="UER00064"/>
</dbReference>
<dbReference type="InterPro" id="IPR000870">
    <property type="entry name" value="Homoserine_kinase"/>
</dbReference>
<evidence type="ECO:0000256" key="4">
    <source>
        <dbReference type="ARBA" id="ARBA00017858"/>
    </source>
</evidence>
<dbReference type="InterPro" id="IPR013750">
    <property type="entry name" value="GHMP_kinase_C_dom"/>
</dbReference>
<comment type="subcellular location">
    <subcellularLocation>
        <location evidence="13">Cytoplasm</location>
    </subcellularLocation>
</comment>
<dbReference type="GO" id="GO:0004413">
    <property type="term" value="F:homoserine kinase activity"/>
    <property type="evidence" value="ECO:0007669"/>
    <property type="project" value="UniProtKB-UniRule"/>
</dbReference>
<keyword evidence="7 13" id="KW-0791">Threonine biosynthesis</keyword>
<evidence type="ECO:0000256" key="12">
    <source>
        <dbReference type="ARBA" id="ARBA00049954"/>
    </source>
</evidence>
<evidence type="ECO:0000256" key="5">
    <source>
        <dbReference type="ARBA" id="ARBA00022605"/>
    </source>
</evidence>
<dbReference type="AlphaFoldDB" id="A0A419SUA9"/>
<protein>
    <recommendedName>
        <fullName evidence="4 13">Homoserine kinase</fullName>
        <shortName evidence="13">HK</shortName>
        <shortName evidence="13">HSK</shortName>
        <ecNumber evidence="3 13">2.7.1.39</ecNumber>
    </recommendedName>
</protein>
<organism evidence="16 17">
    <name type="scientific">Thermohalobacter berrensis</name>
    <dbReference type="NCBI Taxonomy" id="99594"/>
    <lineage>
        <taxon>Bacteria</taxon>
        <taxon>Bacillati</taxon>
        <taxon>Bacillota</taxon>
        <taxon>Tissierellia</taxon>
        <taxon>Tissierellales</taxon>
        <taxon>Thermohalobacteraceae</taxon>
        <taxon>Thermohalobacter</taxon>
    </lineage>
</organism>
<evidence type="ECO:0000256" key="2">
    <source>
        <dbReference type="ARBA" id="ARBA00007370"/>
    </source>
</evidence>
<dbReference type="PRINTS" id="PR00958">
    <property type="entry name" value="HOMSERKINASE"/>
</dbReference>
<evidence type="ECO:0000256" key="6">
    <source>
        <dbReference type="ARBA" id="ARBA00022679"/>
    </source>
</evidence>
<accession>A0A419SUA9</accession>
<dbReference type="PROSITE" id="PS00627">
    <property type="entry name" value="GHMP_KINASES_ATP"/>
    <property type="match status" value="1"/>
</dbReference>
<dbReference type="RefSeq" id="WP_120170763.1">
    <property type="nucleotide sequence ID" value="NZ_MCIB01000040.1"/>
</dbReference>
<keyword evidence="13" id="KW-0963">Cytoplasm</keyword>
<feature type="domain" description="GHMP kinase N-terminal" evidence="14">
    <location>
        <begin position="53"/>
        <end position="135"/>
    </location>
</feature>